<feature type="domain" description="ABC transporter" evidence="10">
    <location>
        <begin position="5"/>
        <end position="235"/>
    </location>
</feature>
<evidence type="ECO:0000256" key="7">
    <source>
        <dbReference type="ARBA" id="ARBA00023136"/>
    </source>
</evidence>
<dbReference type="Proteomes" id="UP000272400">
    <property type="component" value="Unassembled WGS sequence"/>
</dbReference>
<proteinExistence type="inferred from homology"/>
<comment type="similarity">
    <text evidence="9">Belongs to the ABC transporter superfamily. Drug exporter-1 (DrugE1) (TC 3.A.1.105) family.</text>
</comment>
<dbReference type="InterPro" id="IPR027417">
    <property type="entry name" value="P-loop_NTPase"/>
</dbReference>
<dbReference type="PANTHER" id="PTHR42711:SF19">
    <property type="entry name" value="DOXORUBICIN RESISTANCE ATP-BINDING PROTEIN DRRA"/>
    <property type="match status" value="1"/>
</dbReference>
<gene>
    <name evidence="11" type="ORF">EDD29_6083</name>
</gene>
<evidence type="ECO:0000313" key="11">
    <source>
        <dbReference type="EMBL" id="ROO88414.1"/>
    </source>
</evidence>
<evidence type="ECO:0000256" key="9">
    <source>
        <dbReference type="ARBA" id="ARBA00049985"/>
    </source>
</evidence>
<keyword evidence="5 11" id="KW-0067">ATP-binding</keyword>
<evidence type="ECO:0000259" key="10">
    <source>
        <dbReference type="PROSITE" id="PS50893"/>
    </source>
</evidence>
<keyword evidence="4" id="KW-0547">Nucleotide-binding</keyword>
<dbReference type="OrthoDB" id="9804819at2"/>
<reference evidence="11 12" key="1">
    <citation type="submission" date="2018-11" db="EMBL/GenBank/DDBJ databases">
        <title>Sequencing the genomes of 1000 actinobacteria strains.</title>
        <authorList>
            <person name="Klenk H.-P."/>
        </authorList>
    </citation>
    <scope>NUCLEOTIDE SEQUENCE [LARGE SCALE GENOMIC DNA]</scope>
    <source>
        <strain evidence="11 12">DSM 44254</strain>
    </source>
</reference>
<dbReference type="EMBL" id="RJKE01000001">
    <property type="protein sequence ID" value="ROO88414.1"/>
    <property type="molecule type" value="Genomic_DNA"/>
</dbReference>
<dbReference type="GO" id="GO:0046677">
    <property type="term" value="P:response to antibiotic"/>
    <property type="evidence" value="ECO:0007669"/>
    <property type="project" value="UniProtKB-KW"/>
</dbReference>
<evidence type="ECO:0000256" key="3">
    <source>
        <dbReference type="ARBA" id="ARBA00022475"/>
    </source>
</evidence>
<comment type="caution">
    <text evidence="11">The sequence shown here is derived from an EMBL/GenBank/DDBJ whole genome shotgun (WGS) entry which is preliminary data.</text>
</comment>
<dbReference type="AlphaFoldDB" id="A0A3N1D4F3"/>
<dbReference type="RefSeq" id="WP_123667659.1">
    <property type="nucleotide sequence ID" value="NZ_RJKE01000001.1"/>
</dbReference>
<dbReference type="InterPro" id="IPR017871">
    <property type="entry name" value="ABC_transporter-like_CS"/>
</dbReference>
<protein>
    <submittedName>
        <fullName evidence="11">ABC-2 type transport system ATP-binding protein</fullName>
    </submittedName>
</protein>
<dbReference type="GO" id="GO:0005886">
    <property type="term" value="C:plasma membrane"/>
    <property type="evidence" value="ECO:0007669"/>
    <property type="project" value="UniProtKB-SubCell"/>
</dbReference>
<sequence>MEIAIDLANVRKSYPSGPALAGLDLRVPRGTVHGLLGRNGAGKTTAVRIMATLLRPDSGTVRVAGHDPVREGRAVRARIGLVGQDAAVDEELTGRQNLVMFGRLSRLGRRQAARRAAELLARLGLGEAADRGVAGYSGGMRRRLDLAAALVVAPEVLFVDEPTTGLDPAARREVWDTVRELAEGGTTVLLTTQYLEEADALADRVSVLARGRVVAEGTPAELKAGLGADVLRLVPRDPADAARVADLARPFASGEVDSCGEAVRVPVADRAPALLATAAALHAAGVALADIEVRTPTLDEAFLRIVGDADASADPSADANADAAKGA</sequence>
<keyword evidence="2" id="KW-0813">Transport</keyword>
<keyword evidence="12" id="KW-1185">Reference proteome</keyword>
<dbReference type="InterPro" id="IPR003593">
    <property type="entry name" value="AAA+_ATPase"/>
</dbReference>
<evidence type="ECO:0000313" key="12">
    <source>
        <dbReference type="Proteomes" id="UP000272400"/>
    </source>
</evidence>
<keyword evidence="7" id="KW-0472">Membrane</keyword>
<dbReference type="GO" id="GO:0016887">
    <property type="term" value="F:ATP hydrolysis activity"/>
    <property type="evidence" value="ECO:0007669"/>
    <property type="project" value="InterPro"/>
</dbReference>
<evidence type="ECO:0000256" key="1">
    <source>
        <dbReference type="ARBA" id="ARBA00004413"/>
    </source>
</evidence>
<organism evidence="11 12">
    <name type="scientific">Actinocorallia herbida</name>
    <dbReference type="NCBI Taxonomy" id="58109"/>
    <lineage>
        <taxon>Bacteria</taxon>
        <taxon>Bacillati</taxon>
        <taxon>Actinomycetota</taxon>
        <taxon>Actinomycetes</taxon>
        <taxon>Streptosporangiales</taxon>
        <taxon>Thermomonosporaceae</taxon>
        <taxon>Actinocorallia</taxon>
    </lineage>
</organism>
<dbReference type="GO" id="GO:1900753">
    <property type="term" value="P:doxorubicin transport"/>
    <property type="evidence" value="ECO:0007669"/>
    <property type="project" value="InterPro"/>
</dbReference>
<keyword evidence="3" id="KW-1003">Cell membrane</keyword>
<dbReference type="Gene3D" id="3.40.50.300">
    <property type="entry name" value="P-loop containing nucleotide triphosphate hydrolases"/>
    <property type="match status" value="1"/>
</dbReference>
<dbReference type="GO" id="GO:0005524">
    <property type="term" value="F:ATP binding"/>
    <property type="evidence" value="ECO:0007669"/>
    <property type="project" value="UniProtKB-KW"/>
</dbReference>
<dbReference type="Pfam" id="PF00005">
    <property type="entry name" value="ABC_tran"/>
    <property type="match status" value="1"/>
</dbReference>
<evidence type="ECO:0000256" key="4">
    <source>
        <dbReference type="ARBA" id="ARBA00022741"/>
    </source>
</evidence>
<evidence type="ECO:0000256" key="6">
    <source>
        <dbReference type="ARBA" id="ARBA00022967"/>
    </source>
</evidence>
<evidence type="ECO:0000256" key="2">
    <source>
        <dbReference type="ARBA" id="ARBA00022448"/>
    </source>
</evidence>
<accession>A0A3N1D4F3</accession>
<evidence type="ECO:0000256" key="8">
    <source>
        <dbReference type="ARBA" id="ARBA00023251"/>
    </source>
</evidence>
<dbReference type="InterPro" id="IPR005894">
    <property type="entry name" value="DrrA"/>
</dbReference>
<dbReference type="SUPFAM" id="SSF52540">
    <property type="entry name" value="P-loop containing nucleoside triphosphate hydrolases"/>
    <property type="match status" value="1"/>
</dbReference>
<dbReference type="PANTHER" id="PTHR42711">
    <property type="entry name" value="ABC TRANSPORTER ATP-BINDING PROTEIN"/>
    <property type="match status" value="1"/>
</dbReference>
<dbReference type="NCBIfam" id="TIGR01188">
    <property type="entry name" value="drrA"/>
    <property type="match status" value="1"/>
</dbReference>
<dbReference type="SMART" id="SM00382">
    <property type="entry name" value="AAA"/>
    <property type="match status" value="1"/>
</dbReference>
<dbReference type="PROSITE" id="PS50893">
    <property type="entry name" value="ABC_TRANSPORTER_2"/>
    <property type="match status" value="1"/>
</dbReference>
<dbReference type="PROSITE" id="PS00211">
    <property type="entry name" value="ABC_TRANSPORTER_1"/>
    <property type="match status" value="1"/>
</dbReference>
<keyword evidence="8" id="KW-0046">Antibiotic resistance</keyword>
<keyword evidence="6" id="KW-1278">Translocase</keyword>
<dbReference type="InterPro" id="IPR050763">
    <property type="entry name" value="ABC_transporter_ATP-binding"/>
</dbReference>
<comment type="subcellular location">
    <subcellularLocation>
        <location evidence="1">Cell membrane</location>
        <topology evidence="1">Peripheral membrane protein</topology>
        <orientation evidence="1">Cytoplasmic side</orientation>
    </subcellularLocation>
</comment>
<dbReference type="FunFam" id="3.40.50.300:FF:000589">
    <property type="entry name" value="ABC transporter, ATP-binding subunit"/>
    <property type="match status" value="1"/>
</dbReference>
<dbReference type="GO" id="GO:0043215">
    <property type="term" value="P:daunorubicin transport"/>
    <property type="evidence" value="ECO:0007669"/>
    <property type="project" value="InterPro"/>
</dbReference>
<name>A0A3N1D4F3_9ACTN</name>
<evidence type="ECO:0000256" key="5">
    <source>
        <dbReference type="ARBA" id="ARBA00022840"/>
    </source>
</evidence>
<dbReference type="InterPro" id="IPR003439">
    <property type="entry name" value="ABC_transporter-like_ATP-bd"/>
</dbReference>